<dbReference type="EMBL" id="JBHSGS010000061">
    <property type="protein sequence ID" value="MFC4720279.1"/>
    <property type="molecule type" value="Genomic_DNA"/>
</dbReference>
<dbReference type="SMART" id="SM00640">
    <property type="entry name" value="Glyco_32"/>
    <property type="match status" value="1"/>
</dbReference>
<keyword evidence="6 8" id="KW-0326">Glycosidase</keyword>
<dbReference type="InterPro" id="IPR001362">
    <property type="entry name" value="Glyco_hydro_32"/>
</dbReference>
<evidence type="ECO:0000313" key="13">
    <source>
        <dbReference type="Proteomes" id="UP001595969"/>
    </source>
</evidence>
<evidence type="ECO:0000259" key="11">
    <source>
        <dbReference type="Pfam" id="PF08244"/>
    </source>
</evidence>
<evidence type="ECO:0000256" key="2">
    <source>
        <dbReference type="ARBA" id="ARBA00009902"/>
    </source>
</evidence>
<dbReference type="PROSITE" id="PS00609">
    <property type="entry name" value="GLYCOSYL_HYDROL_F32"/>
    <property type="match status" value="1"/>
</dbReference>
<dbReference type="NCBIfam" id="TIGR01322">
    <property type="entry name" value="scrB_fam"/>
    <property type="match status" value="1"/>
</dbReference>
<evidence type="ECO:0000256" key="8">
    <source>
        <dbReference type="RuleBase" id="RU362110"/>
    </source>
</evidence>
<evidence type="ECO:0000256" key="7">
    <source>
        <dbReference type="ARBA" id="ARBA00033367"/>
    </source>
</evidence>
<dbReference type="SUPFAM" id="SSF75005">
    <property type="entry name" value="Arabinanase/levansucrase/invertase"/>
    <property type="match status" value="1"/>
</dbReference>
<accession>A0ABV9MYU2</accession>
<evidence type="ECO:0000256" key="9">
    <source>
        <dbReference type="RuleBase" id="RU365015"/>
    </source>
</evidence>
<dbReference type="CDD" id="cd18623">
    <property type="entry name" value="GH32_ScrB-like"/>
    <property type="match status" value="1"/>
</dbReference>
<reference evidence="13" key="1">
    <citation type="journal article" date="2019" name="Int. J. Syst. Evol. Microbiol.">
        <title>The Global Catalogue of Microorganisms (GCM) 10K type strain sequencing project: providing services to taxonomists for standard genome sequencing and annotation.</title>
        <authorList>
            <consortium name="The Broad Institute Genomics Platform"/>
            <consortium name="The Broad Institute Genome Sequencing Center for Infectious Disease"/>
            <person name="Wu L."/>
            <person name="Ma J."/>
        </authorList>
    </citation>
    <scope>NUCLEOTIDE SEQUENCE [LARGE SCALE GENOMIC DNA]</scope>
    <source>
        <strain evidence="13">CGMCC 1.19032</strain>
    </source>
</reference>
<dbReference type="Proteomes" id="UP001595969">
    <property type="component" value="Unassembled WGS sequence"/>
</dbReference>
<dbReference type="RefSeq" id="WP_204653056.1">
    <property type="nucleotide sequence ID" value="NZ_JAFBFD010000004.1"/>
</dbReference>
<dbReference type="InterPro" id="IPR018053">
    <property type="entry name" value="Glyco_hydro_32_AS"/>
</dbReference>
<evidence type="ECO:0000256" key="6">
    <source>
        <dbReference type="ARBA" id="ARBA00023295"/>
    </source>
</evidence>
<evidence type="ECO:0000313" key="12">
    <source>
        <dbReference type="EMBL" id="MFC4720279.1"/>
    </source>
</evidence>
<feature type="domain" description="Glycosyl hydrolase family 32 N-terminal" evidence="10">
    <location>
        <begin position="41"/>
        <end position="343"/>
    </location>
</feature>
<feature type="domain" description="Glycosyl hydrolase family 32 C-terminal" evidence="11">
    <location>
        <begin position="348"/>
        <end position="478"/>
    </location>
</feature>
<dbReference type="InterPro" id="IPR006232">
    <property type="entry name" value="Suc6P_hydrolase"/>
</dbReference>
<dbReference type="Gene3D" id="2.115.10.20">
    <property type="entry name" value="Glycosyl hydrolase domain, family 43"/>
    <property type="match status" value="1"/>
</dbReference>
<comment type="subcellular location">
    <subcellularLocation>
        <location evidence="9">Cytoplasm</location>
    </subcellularLocation>
</comment>
<proteinExistence type="inferred from homology"/>
<evidence type="ECO:0000259" key="10">
    <source>
        <dbReference type="Pfam" id="PF00251"/>
    </source>
</evidence>
<comment type="pathway">
    <text evidence="1 9">Glycan biosynthesis; sucrose metabolism.</text>
</comment>
<keyword evidence="9" id="KW-0963">Cytoplasm</keyword>
<dbReference type="InterPro" id="IPR013320">
    <property type="entry name" value="ConA-like_dom_sf"/>
</dbReference>
<name>A0ABV9MYU2_9ENTE</name>
<sequence length="492" mass="56104">MELKKDWTTQDLYRPYQDWAPDYLENLTKTVKNSPWRFGYHIQPPTGLLNDPNGFAYYNGKWQLFYQAYPMGPVHGVKSWAHVTSDNLVDWQEEGLKLLPDSSYDSHGVYSGTAMPMGDQLFLAYTGNVRDENWERYTYQMGAFMNPSGEITKIPTPLIAEPPKGYTTHFRDPQVFPFEDGYLMVIGAQNEQEEGEVLTYFSHDCLNWEQLGKLNFTNEQMGFMAECPNLLLTDEHALLIFCPQGLDPAICAYQNIYPNMYVTAASYDKEKNALISPSALKNLDEGFDVYATQAFKAPDGRLLSVSWVGLPEIAYPTDKYGWAHGLSIVKELSFKEDVLYQTPVKEMRELRQENATTYTDEKLVTFDAKSNQYELQIDFETLASGTFTLLADEEQNHGMTITFDASHGKMKIDRSQAGEVFGEDFGTSRAFEIANEPLSLQIFVDQSIIEIFINGGKEVATLRAFPTEKQTQVHLQADAPFTTHFWPLRKMK</sequence>
<dbReference type="PANTHER" id="PTHR43101">
    <property type="entry name" value="BETA-FRUCTOSIDASE"/>
    <property type="match status" value="1"/>
</dbReference>
<comment type="caution">
    <text evidence="12">The sequence shown here is derived from an EMBL/GenBank/DDBJ whole genome shotgun (WGS) entry which is preliminary data.</text>
</comment>
<evidence type="ECO:0000256" key="4">
    <source>
        <dbReference type="ARBA" id="ARBA00019623"/>
    </source>
</evidence>
<organism evidence="12 13">
    <name type="scientific">Enterococcus lemanii</name>
    <dbReference type="NCBI Taxonomy" id="1159752"/>
    <lineage>
        <taxon>Bacteria</taxon>
        <taxon>Bacillati</taxon>
        <taxon>Bacillota</taxon>
        <taxon>Bacilli</taxon>
        <taxon>Lactobacillales</taxon>
        <taxon>Enterococcaceae</taxon>
        <taxon>Enterococcus</taxon>
    </lineage>
</organism>
<evidence type="ECO:0000256" key="3">
    <source>
        <dbReference type="ARBA" id="ARBA00012758"/>
    </source>
</evidence>
<keyword evidence="9" id="KW-0119">Carbohydrate metabolism</keyword>
<comment type="catalytic activity">
    <reaction evidence="8">
        <text>Hydrolysis of terminal non-reducing beta-D-fructofuranoside residues in beta-D-fructofuranosides.</text>
        <dbReference type="EC" id="3.2.1.26"/>
    </reaction>
</comment>
<dbReference type="InterPro" id="IPR013189">
    <property type="entry name" value="Glyco_hydro_32_C"/>
</dbReference>
<comment type="function">
    <text evidence="9">Enables the bacterium to metabolize sucrose as a sole carbon source.</text>
</comment>
<evidence type="ECO:0000256" key="5">
    <source>
        <dbReference type="ARBA" id="ARBA00022801"/>
    </source>
</evidence>
<keyword evidence="13" id="KW-1185">Reference proteome</keyword>
<protein>
    <recommendedName>
        <fullName evidence="4 8">Sucrose-6-phosphate hydrolase</fullName>
        <ecNumber evidence="3 8">3.2.1.26</ecNumber>
    </recommendedName>
    <alternativeName>
        <fullName evidence="7 9">Invertase</fullName>
    </alternativeName>
</protein>
<dbReference type="PANTHER" id="PTHR43101:SF1">
    <property type="entry name" value="BETA-FRUCTOSIDASE"/>
    <property type="match status" value="1"/>
</dbReference>
<dbReference type="Pfam" id="PF00251">
    <property type="entry name" value="Glyco_hydro_32N"/>
    <property type="match status" value="1"/>
</dbReference>
<dbReference type="SUPFAM" id="SSF49899">
    <property type="entry name" value="Concanavalin A-like lectins/glucanases"/>
    <property type="match status" value="1"/>
</dbReference>
<evidence type="ECO:0000256" key="1">
    <source>
        <dbReference type="ARBA" id="ARBA00004914"/>
    </source>
</evidence>
<dbReference type="Pfam" id="PF08244">
    <property type="entry name" value="Glyco_hydro_32C"/>
    <property type="match status" value="1"/>
</dbReference>
<dbReference type="GO" id="GO:0004564">
    <property type="term" value="F:beta-fructofuranosidase activity"/>
    <property type="evidence" value="ECO:0007669"/>
    <property type="project" value="UniProtKB-EC"/>
</dbReference>
<dbReference type="InterPro" id="IPR051214">
    <property type="entry name" value="GH32_Enzymes"/>
</dbReference>
<comment type="similarity">
    <text evidence="2 8">Belongs to the glycosyl hydrolase 32 family.</text>
</comment>
<keyword evidence="5 8" id="KW-0378">Hydrolase</keyword>
<dbReference type="InterPro" id="IPR013148">
    <property type="entry name" value="Glyco_hydro_32_N"/>
</dbReference>
<gene>
    <name evidence="12" type="ORF">ACFO5I_11150</name>
</gene>
<dbReference type="InterPro" id="IPR023296">
    <property type="entry name" value="Glyco_hydro_beta-prop_sf"/>
</dbReference>
<dbReference type="Gene3D" id="2.60.120.560">
    <property type="entry name" value="Exo-inulinase, domain 1"/>
    <property type="match status" value="1"/>
</dbReference>
<dbReference type="EC" id="3.2.1.26" evidence="3 8"/>